<evidence type="ECO:0000313" key="2">
    <source>
        <dbReference type="Proteomes" id="UP000475582"/>
    </source>
</evidence>
<accession>A0A6L6PD94</accession>
<gene>
    <name evidence="1" type="ORF">GM676_01800</name>
</gene>
<dbReference type="OrthoDB" id="983065at2"/>
<comment type="caution">
    <text evidence="1">The sequence shown here is derived from an EMBL/GenBank/DDBJ whole genome shotgun (WGS) entry which is preliminary data.</text>
</comment>
<reference evidence="1 2" key="1">
    <citation type="submission" date="2019-11" db="EMBL/GenBank/DDBJ databases">
        <title>Type strains purchased from KCTC, JCM and DSMZ.</title>
        <authorList>
            <person name="Lu H."/>
        </authorList>
    </citation>
    <scope>NUCLEOTIDE SEQUENCE [LARGE SCALE GENOMIC DNA]</scope>
    <source>
        <strain evidence="1 2">KCTC 22382</strain>
    </source>
</reference>
<dbReference type="AlphaFoldDB" id="A0A6L6PD94"/>
<dbReference type="Proteomes" id="UP000475582">
    <property type="component" value="Unassembled WGS sequence"/>
</dbReference>
<keyword evidence="2" id="KW-1185">Reference proteome</keyword>
<evidence type="ECO:0000313" key="1">
    <source>
        <dbReference type="EMBL" id="MTV36315.1"/>
    </source>
</evidence>
<dbReference type="EMBL" id="WNKY01000001">
    <property type="protein sequence ID" value="MTV36315.1"/>
    <property type="molecule type" value="Genomic_DNA"/>
</dbReference>
<proteinExistence type="predicted"/>
<sequence>MKTTARRDIALELSPEQCSLIVEGLAERPFRQVFELIGQLHAGAHAGGASARLTFSPAQLRLILDTLGGMPFSRVNRLLQSMQQQMRMDQY</sequence>
<name>A0A6L6PD94_9BURK</name>
<organism evidence="1 2">
    <name type="scientific">Duganella radicis</name>
    <dbReference type="NCBI Taxonomy" id="551988"/>
    <lineage>
        <taxon>Bacteria</taxon>
        <taxon>Pseudomonadati</taxon>
        <taxon>Pseudomonadota</taxon>
        <taxon>Betaproteobacteria</taxon>
        <taxon>Burkholderiales</taxon>
        <taxon>Oxalobacteraceae</taxon>
        <taxon>Telluria group</taxon>
        <taxon>Duganella</taxon>
    </lineage>
</organism>
<dbReference type="RefSeq" id="WP_155461655.1">
    <property type="nucleotide sequence ID" value="NZ_WNKY01000001.1"/>
</dbReference>
<protein>
    <submittedName>
        <fullName evidence="1">Uncharacterized protein</fullName>
    </submittedName>
</protein>